<dbReference type="EMBL" id="JAHLFE010000192">
    <property type="protein sequence ID" value="MBU3845074.1"/>
    <property type="molecule type" value="Genomic_DNA"/>
</dbReference>
<dbReference type="AlphaFoldDB" id="A0A948THN4"/>
<evidence type="ECO:0000313" key="1">
    <source>
        <dbReference type="EMBL" id="MBU3845074.1"/>
    </source>
</evidence>
<reference evidence="1" key="2">
    <citation type="submission" date="2021-04" db="EMBL/GenBank/DDBJ databases">
        <authorList>
            <person name="Gilroy R."/>
        </authorList>
    </citation>
    <scope>NUCLEOTIDE SEQUENCE</scope>
    <source>
        <strain evidence="1">378</strain>
    </source>
</reference>
<name>A0A948THN4_9GAMM</name>
<reference evidence="1" key="1">
    <citation type="journal article" date="2021" name="PeerJ">
        <title>Extensive microbial diversity within the chicken gut microbiome revealed by metagenomics and culture.</title>
        <authorList>
            <person name="Gilroy R."/>
            <person name="Ravi A."/>
            <person name="Getino M."/>
            <person name="Pursley I."/>
            <person name="Horton D.L."/>
            <person name="Alikhan N.F."/>
            <person name="Baker D."/>
            <person name="Gharbi K."/>
            <person name="Hall N."/>
            <person name="Watson M."/>
            <person name="Adriaenssens E.M."/>
            <person name="Foster-Nyarko E."/>
            <person name="Jarju S."/>
            <person name="Secka A."/>
            <person name="Antonio M."/>
            <person name="Oren A."/>
            <person name="Chaudhuri R.R."/>
            <person name="La Ragione R."/>
            <person name="Hildebrand F."/>
            <person name="Pallen M.J."/>
        </authorList>
    </citation>
    <scope>NUCLEOTIDE SEQUENCE</scope>
    <source>
        <strain evidence="1">378</strain>
    </source>
</reference>
<organism evidence="1 2">
    <name type="scientific">Candidatus Anaerobiospirillum pullicola</name>
    <dbReference type="NCBI Taxonomy" id="2838451"/>
    <lineage>
        <taxon>Bacteria</taxon>
        <taxon>Pseudomonadati</taxon>
        <taxon>Pseudomonadota</taxon>
        <taxon>Gammaproteobacteria</taxon>
        <taxon>Aeromonadales</taxon>
        <taxon>Succinivibrionaceae</taxon>
        <taxon>Anaerobiospirillum</taxon>
    </lineage>
</organism>
<dbReference type="Proteomes" id="UP000733611">
    <property type="component" value="Unassembled WGS sequence"/>
</dbReference>
<sequence length="68" mass="7520">MAERISIGKLVDPNDRTRMYANLAYTQYFPDVQPIEESAPSAHGLKVKRGSKAVNVKAVEQDTTGKQV</sequence>
<gene>
    <name evidence="1" type="ORF">H9847_09485</name>
</gene>
<accession>A0A948THN4</accession>
<protein>
    <submittedName>
        <fullName evidence="1">Uncharacterized protein</fullName>
    </submittedName>
</protein>
<evidence type="ECO:0000313" key="2">
    <source>
        <dbReference type="Proteomes" id="UP000733611"/>
    </source>
</evidence>
<comment type="caution">
    <text evidence="1">The sequence shown here is derived from an EMBL/GenBank/DDBJ whole genome shotgun (WGS) entry which is preliminary data.</text>
</comment>
<proteinExistence type="predicted"/>